<dbReference type="Proteomes" id="UP001359559">
    <property type="component" value="Unassembled WGS sequence"/>
</dbReference>
<dbReference type="PANTHER" id="PTHR34482:SF36">
    <property type="entry name" value="RETROTRANSPOSON GAG DOMAIN-CONTAINING PROTEIN"/>
    <property type="match status" value="1"/>
</dbReference>
<organism evidence="3 4">
    <name type="scientific">Clitoria ternatea</name>
    <name type="common">Butterfly pea</name>
    <dbReference type="NCBI Taxonomy" id="43366"/>
    <lineage>
        <taxon>Eukaryota</taxon>
        <taxon>Viridiplantae</taxon>
        <taxon>Streptophyta</taxon>
        <taxon>Embryophyta</taxon>
        <taxon>Tracheophyta</taxon>
        <taxon>Spermatophyta</taxon>
        <taxon>Magnoliopsida</taxon>
        <taxon>eudicotyledons</taxon>
        <taxon>Gunneridae</taxon>
        <taxon>Pentapetalae</taxon>
        <taxon>rosids</taxon>
        <taxon>fabids</taxon>
        <taxon>Fabales</taxon>
        <taxon>Fabaceae</taxon>
        <taxon>Papilionoideae</taxon>
        <taxon>50 kb inversion clade</taxon>
        <taxon>NPAAA clade</taxon>
        <taxon>indigoferoid/millettioid clade</taxon>
        <taxon>Phaseoleae</taxon>
        <taxon>Clitoria</taxon>
    </lineage>
</organism>
<reference evidence="3 4" key="1">
    <citation type="submission" date="2024-01" db="EMBL/GenBank/DDBJ databases">
        <title>The genomes of 5 underutilized Papilionoideae crops provide insights into root nodulation and disease resistance.</title>
        <authorList>
            <person name="Yuan L."/>
        </authorList>
    </citation>
    <scope>NUCLEOTIDE SEQUENCE [LARGE SCALE GENOMIC DNA]</scope>
    <source>
        <strain evidence="3">LY-2023</strain>
        <tissue evidence="3">Leaf</tissue>
    </source>
</reference>
<dbReference type="InterPro" id="IPR005162">
    <property type="entry name" value="Retrotrans_gag_dom"/>
</dbReference>
<sequence length="248" mass="29330">MTHRQSMEAIATAFQRFADVFERQGQTRAEDDHVLDRFLKRKPSEFQGGRNLEAAFKWTQELERIFGGLRCTEAQKVECAVYVLRDEAENWWKIARSRFPEDDNQLTWNDFKTCFLEKYFPDTVRSRKELEFMELKQGSMTVEEYATRFEELCLFYPPFQQPGTESSKCLKFENGLESSKCLKFENGLRSDIKRACRYHEIRSFPALVNKCRIFEEDDRAHSGQSSRANQHMRPQHSHFKRPGNVGRN</sequence>
<dbReference type="PANTHER" id="PTHR34482">
    <property type="entry name" value="DNA DAMAGE-INDUCIBLE PROTEIN 1-LIKE"/>
    <property type="match status" value="1"/>
</dbReference>
<name>A0AAN9JP90_CLITE</name>
<dbReference type="AlphaFoldDB" id="A0AAN9JP90"/>
<comment type="caution">
    <text evidence="3">The sequence shown here is derived from an EMBL/GenBank/DDBJ whole genome shotgun (WGS) entry which is preliminary data.</text>
</comment>
<evidence type="ECO:0000259" key="2">
    <source>
        <dbReference type="Pfam" id="PF03732"/>
    </source>
</evidence>
<gene>
    <name evidence="3" type="ORF">RJT34_12613</name>
</gene>
<feature type="region of interest" description="Disordered" evidence="1">
    <location>
        <begin position="219"/>
        <end position="248"/>
    </location>
</feature>
<evidence type="ECO:0000313" key="3">
    <source>
        <dbReference type="EMBL" id="KAK7301741.1"/>
    </source>
</evidence>
<evidence type="ECO:0000256" key="1">
    <source>
        <dbReference type="SAM" id="MobiDB-lite"/>
    </source>
</evidence>
<protein>
    <recommendedName>
        <fullName evidence="2">Retrotransposon gag domain-containing protein</fullName>
    </recommendedName>
</protein>
<accession>A0AAN9JP90</accession>
<proteinExistence type="predicted"/>
<evidence type="ECO:0000313" key="4">
    <source>
        <dbReference type="Proteomes" id="UP001359559"/>
    </source>
</evidence>
<dbReference type="Pfam" id="PF03732">
    <property type="entry name" value="Retrotrans_gag"/>
    <property type="match status" value="1"/>
</dbReference>
<dbReference type="EMBL" id="JAYKXN010000003">
    <property type="protein sequence ID" value="KAK7301741.1"/>
    <property type="molecule type" value="Genomic_DNA"/>
</dbReference>
<keyword evidence="4" id="KW-1185">Reference proteome</keyword>
<feature type="domain" description="Retrotransposon gag" evidence="2">
    <location>
        <begin position="80"/>
        <end position="176"/>
    </location>
</feature>